<accession>A0A502LBH5</accession>
<dbReference type="InterPro" id="IPR025166">
    <property type="entry name" value="Integrase_DNA_bind_dom"/>
</dbReference>
<protein>
    <submittedName>
        <fullName evidence="6">Site-specific integrase</fullName>
    </submittedName>
</protein>
<organism evidence="6 7">
    <name type="scientific">Haemophilus haemolyticus</name>
    <dbReference type="NCBI Taxonomy" id="726"/>
    <lineage>
        <taxon>Bacteria</taxon>
        <taxon>Pseudomonadati</taxon>
        <taxon>Pseudomonadota</taxon>
        <taxon>Gammaproteobacteria</taxon>
        <taxon>Pasteurellales</taxon>
        <taxon>Pasteurellaceae</taxon>
        <taxon>Haemophilus</taxon>
    </lineage>
</organism>
<dbReference type="InterPro" id="IPR050808">
    <property type="entry name" value="Phage_Integrase"/>
</dbReference>
<dbReference type="InterPro" id="IPR002104">
    <property type="entry name" value="Integrase_catalytic"/>
</dbReference>
<keyword evidence="4" id="KW-0233">DNA recombination</keyword>
<dbReference type="GO" id="GO:0003677">
    <property type="term" value="F:DNA binding"/>
    <property type="evidence" value="ECO:0007669"/>
    <property type="project" value="UniProtKB-KW"/>
</dbReference>
<evidence type="ECO:0000256" key="1">
    <source>
        <dbReference type="ARBA" id="ARBA00008857"/>
    </source>
</evidence>
<evidence type="ECO:0000256" key="2">
    <source>
        <dbReference type="ARBA" id="ARBA00022908"/>
    </source>
</evidence>
<dbReference type="RefSeq" id="WP_140527866.1">
    <property type="nucleotide sequence ID" value="NZ_SDPD01000011.1"/>
</dbReference>
<dbReference type="InterPro" id="IPR038488">
    <property type="entry name" value="Integrase_DNA-bd_sf"/>
</dbReference>
<dbReference type="Pfam" id="PF13356">
    <property type="entry name" value="Arm-DNA-bind_3"/>
    <property type="match status" value="1"/>
</dbReference>
<evidence type="ECO:0000313" key="6">
    <source>
        <dbReference type="EMBL" id="TPH20129.1"/>
    </source>
</evidence>
<dbReference type="InterPro" id="IPR013762">
    <property type="entry name" value="Integrase-like_cat_sf"/>
</dbReference>
<dbReference type="PANTHER" id="PTHR30629">
    <property type="entry name" value="PROPHAGE INTEGRASE"/>
    <property type="match status" value="1"/>
</dbReference>
<comment type="similarity">
    <text evidence="1">Belongs to the 'phage' integrase family.</text>
</comment>
<dbReference type="PANTHER" id="PTHR30629:SF2">
    <property type="entry name" value="PROPHAGE INTEGRASE INTS-RELATED"/>
    <property type="match status" value="1"/>
</dbReference>
<evidence type="ECO:0000256" key="3">
    <source>
        <dbReference type="ARBA" id="ARBA00023125"/>
    </source>
</evidence>
<evidence type="ECO:0000256" key="4">
    <source>
        <dbReference type="ARBA" id="ARBA00023172"/>
    </source>
</evidence>
<feature type="domain" description="Tyr recombinase" evidence="5">
    <location>
        <begin position="235"/>
        <end position="416"/>
    </location>
</feature>
<gene>
    <name evidence="6" type="ORF">EUX52_08675</name>
</gene>
<dbReference type="GO" id="GO:0006310">
    <property type="term" value="P:DNA recombination"/>
    <property type="evidence" value="ECO:0007669"/>
    <property type="project" value="UniProtKB-KW"/>
</dbReference>
<dbReference type="Gene3D" id="1.10.150.130">
    <property type="match status" value="1"/>
</dbReference>
<dbReference type="Gene3D" id="3.30.160.390">
    <property type="entry name" value="Integrase, DNA-binding domain"/>
    <property type="match status" value="1"/>
</dbReference>
<dbReference type="Proteomes" id="UP000316282">
    <property type="component" value="Unassembled WGS sequence"/>
</dbReference>
<keyword evidence="3" id="KW-0238">DNA-binding</keyword>
<evidence type="ECO:0000313" key="7">
    <source>
        <dbReference type="Proteomes" id="UP000316282"/>
    </source>
</evidence>
<dbReference type="InterPro" id="IPR011010">
    <property type="entry name" value="DNA_brk_join_enz"/>
</dbReference>
<proteinExistence type="inferred from homology"/>
<keyword evidence="2" id="KW-0229">DNA integration</keyword>
<dbReference type="CDD" id="cd00801">
    <property type="entry name" value="INT_P4_C"/>
    <property type="match status" value="1"/>
</dbReference>
<dbReference type="Gene3D" id="1.10.443.10">
    <property type="entry name" value="Intergrase catalytic core"/>
    <property type="match status" value="1"/>
</dbReference>
<evidence type="ECO:0000259" key="5">
    <source>
        <dbReference type="PROSITE" id="PS51898"/>
    </source>
</evidence>
<reference evidence="6 7" key="1">
    <citation type="submission" date="2019-01" db="EMBL/GenBank/DDBJ databases">
        <title>Comparative genomic analysis identifies haemin-independent Haemophilus haemolyticus: a formal re-classification of Haemophilus intermedius.</title>
        <authorList>
            <person name="Harris T.M."/>
            <person name="Price E.P."/>
            <person name="Sarovich D.S."/>
            <person name="Norskov-Lauritsen N."/>
            <person name="Beissbarth J."/>
            <person name="Chang A.B."/>
            <person name="Smith-Vaughan H.C."/>
        </authorList>
    </citation>
    <scope>NUCLEOTIDE SEQUENCE [LARGE SCALE GENOMIC DNA]</scope>
    <source>
        <strain evidence="6 7">60982 B Hi-1</strain>
    </source>
</reference>
<dbReference type="AlphaFoldDB" id="A0A502LBH5"/>
<name>A0A502LBH5_HAEHA</name>
<dbReference type="Pfam" id="PF00589">
    <property type="entry name" value="Phage_integrase"/>
    <property type="match status" value="1"/>
</dbReference>
<sequence length="426" mass="49391">MSNKTKKPLTTKTIEMMKPKDLDKADIGEYSGLRVTCGKTGIKTFFYRYSSPITKKLTQVKIGSFPQTSLAEARKQLKELKNIRLTGRCPAYELKEFKKEQARKESEKLFYIKDLIELYLSQYIEDHYSENGRLIVGARKPKGQDEVRRTLYNDVVLPFGDRLASSMTRKEIAEHITSIVNERGASVQAGNVLREWIAAYRFAIGLDKFDENFVNPALLAKETLKMTTVKLTNNKGTRALDHRELSIFLRWLRKSRLTKKIQNVFLLTLLTGCRTGEICAISWADIDLEMKTIFLRETKTGTSRYVQLSNQAVDLLKTFDRSTKYLFQMRLQEKPIQQKYLTERTWVLRKNGLMLDIEHWSPHDLRRTVRTGLARLGCPNEVGEAILGHSKKGIEGTYNLHTYDKECRIWLQKWADYLDDLIAEQK</sequence>
<dbReference type="PROSITE" id="PS51898">
    <property type="entry name" value="TYR_RECOMBINASE"/>
    <property type="match status" value="1"/>
</dbReference>
<dbReference type="GO" id="GO:0015074">
    <property type="term" value="P:DNA integration"/>
    <property type="evidence" value="ECO:0007669"/>
    <property type="project" value="UniProtKB-KW"/>
</dbReference>
<comment type="caution">
    <text evidence="6">The sequence shown here is derived from an EMBL/GenBank/DDBJ whole genome shotgun (WGS) entry which is preliminary data.</text>
</comment>
<dbReference type="InterPro" id="IPR010998">
    <property type="entry name" value="Integrase_recombinase_N"/>
</dbReference>
<dbReference type="SUPFAM" id="SSF56349">
    <property type="entry name" value="DNA breaking-rejoining enzymes"/>
    <property type="match status" value="1"/>
</dbReference>
<dbReference type="EMBL" id="SDPD01000011">
    <property type="protein sequence ID" value="TPH20129.1"/>
    <property type="molecule type" value="Genomic_DNA"/>
</dbReference>